<dbReference type="RefSeq" id="WP_201172079.1">
    <property type="nucleotide sequence ID" value="NZ_JAEPWM010000005.1"/>
</dbReference>
<name>A0A934TTC3_9BURK</name>
<evidence type="ECO:0000313" key="12">
    <source>
        <dbReference type="Proteomes" id="UP000630528"/>
    </source>
</evidence>
<protein>
    <recommendedName>
        <fullName evidence="9">TRAP transporter small permease protein</fullName>
    </recommendedName>
</protein>
<dbReference type="PANTHER" id="PTHR35011">
    <property type="entry name" value="2,3-DIKETO-L-GULONATE TRAP TRANSPORTER SMALL PERMEASE PROTEIN YIAM"/>
    <property type="match status" value="1"/>
</dbReference>
<dbReference type="GO" id="GO:0022857">
    <property type="term" value="F:transmembrane transporter activity"/>
    <property type="evidence" value="ECO:0007669"/>
    <property type="project" value="UniProtKB-UniRule"/>
</dbReference>
<evidence type="ECO:0000256" key="3">
    <source>
        <dbReference type="ARBA" id="ARBA00022475"/>
    </source>
</evidence>
<feature type="transmembrane region" description="Helical" evidence="9">
    <location>
        <begin position="129"/>
        <end position="154"/>
    </location>
</feature>
<keyword evidence="3" id="KW-1003">Cell membrane</keyword>
<comment type="caution">
    <text evidence="11">The sequence shown here is derived from an EMBL/GenBank/DDBJ whole genome shotgun (WGS) entry which is preliminary data.</text>
</comment>
<feature type="transmembrane region" description="Helical" evidence="9">
    <location>
        <begin position="90"/>
        <end position="109"/>
    </location>
</feature>
<evidence type="ECO:0000313" key="11">
    <source>
        <dbReference type="EMBL" id="MBK6007182.1"/>
    </source>
</evidence>
<comment type="subcellular location">
    <subcellularLocation>
        <location evidence="1 9">Cell inner membrane</location>
        <topology evidence="1 9">Multi-pass membrane protein</topology>
    </subcellularLocation>
</comment>
<evidence type="ECO:0000256" key="7">
    <source>
        <dbReference type="ARBA" id="ARBA00023136"/>
    </source>
</evidence>
<keyword evidence="7 9" id="KW-0472">Membrane</keyword>
<dbReference type="AlphaFoldDB" id="A0A934TTC3"/>
<comment type="subunit">
    <text evidence="9">The complex comprises the extracytoplasmic solute receptor protein and the two transmembrane proteins.</text>
</comment>
<dbReference type="Proteomes" id="UP000630528">
    <property type="component" value="Unassembled WGS sequence"/>
</dbReference>
<feature type="transmembrane region" description="Helical" evidence="9">
    <location>
        <begin position="20"/>
        <end position="39"/>
    </location>
</feature>
<evidence type="ECO:0000256" key="8">
    <source>
        <dbReference type="ARBA" id="ARBA00038436"/>
    </source>
</evidence>
<dbReference type="PANTHER" id="PTHR35011:SF2">
    <property type="entry name" value="2,3-DIKETO-L-GULONATE TRAP TRANSPORTER SMALL PERMEASE PROTEIN YIAM"/>
    <property type="match status" value="1"/>
</dbReference>
<sequence>MNAVLARVDRAIADGCRWGVCGCFLGLFVLLSLGIVQRMAPVFKVPGYDELVELLFIWMTFLGALALWREGTLYKVDLLDRMLNATARRVLEALIHLCMLAIAAILSWAGWDFLRQSGETTPFLQVDKMWWYAAIPACGTVMAVYSVAGIWRAVRGQVEIPRELVTLS</sequence>
<dbReference type="GO" id="GO:0005886">
    <property type="term" value="C:plasma membrane"/>
    <property type="evidence" value="ECO:0007669"/>
    <property type="project" value="UniProtKB-SubCell"/>
</dbReference>
<evidence type="ECO:0000256" key="2">
    <source>
        <dbReference type="ARBA" id="ARBA00022448"/>
    </source>
</evidence>
<proteinExistence type="inferred from homology"/>
<keyword evidence="4 9" id="KW-0997">Cell inner membrane</keyword>
<dbReference type="Pfam" id="PF04290">
    <property type="entry name" value="DctQ"/>
    <property type="match status" value="1"/>
</dbReference>
<keyword evidence="2 9" id="KW-0813">Transport</keyword>
<comment type="function">
    <text evidence="9">Part of the tripartite ATP-independent periplasmic (TRAP) transport system.</text>
</comment>
<reference evidence="11" key="2">
    <citation type="submission" date="2021-01" db="EMBL/GenBank/DDBJ databases">
        <authorList>
            <person name="Kang M."/>
        </authorList>
    </citation>
    <scope>NUCLEOTIDE SEQUENCE</scope>
    <source>
        <strain evidence="11">KACC 17527</strain>
    </source>
</reference>
<organism evidence="11 12">
    <name type="scientific">Ramlibacter ginsenosidimutans</name>
    <dbReference type="NCBI Taxonomy" id="502333"/>
    <lineage>
        <taxon>Bacteria</taxon>
        <taxon>Pseudomonadati</taxon>
        <taxon>Pseudomonadota</taxon>
        <taxon>Betaproteobacteria</taxon>
        <taxon>Burkholderiales</taxon>
        <taxon>Comamonadaceae</taxon>
        <taxon>Ramlibacter</taxon>
    </lineage>
</organism>
<feature type="domain" description="Tripartite ATP-independent periplasmic transporters DctQ component" evidence="10">
    <location>
        <begin position="29"/>
        <end position="155"/>
    </location>
</feature>
<keyword evidence="5 9" id="KW-0812">Transmembrane</keyword>
<dbReference type="EMBL" id="JAEPWM010000005">
    <property type="protein sequence ID" value="MBK6007182.1"/>
    <property type="molecule type" value="Genomic_DNA"/>
</dbReference>
<evidence type="ECO:0000259" key="10">
    <source>
        <dbReference type="Pfam" id="PF04290"/>
    </source>
</evidence>
<gene>
    <name evidence="11" type="ORF">JJB11_13865</name>
</gene>
<evidence type="ECO:0000256" key="9">
    <source>
        <dbReference type="RuleBase" id="RU369079"/>
    </source>
</evidence>
<keyword evidence="6 9" id="KW-1133">Transmembrane helix</keyword>
<evidence type="ECO:0000256" key="6">
    <source>
        <dbReference type="ARBA" id="ARBA00022989"/>
    </source>
</evidence>
<dbReference type="InterPro" id="IPR007387">
    <property type="entry name" value="TRAP_DctQ"/>
</dbReference>
<keyword evidence="12" id="KW-1185">Reference proteome</keyword>
<evidence type="ECO:0000256" key="4">
    <source>
        <dbReference type="ARBA" id="ARBA00022519"/>
    </source>
</evidence>
<feature type="transmembrane region" description="Helical" evidence="9">
    <location>
        <begin position="51"/>
        <end position="69"/>
    </location>
</feature>
<dbReference type="InterPro" id="IPR055348">
    <property type="entry name" value="DctQ"/>
</dbReference>
<evidence type="ECO:0000256" key="5">
    <source>
        <dbReference type="ARBA" id="ARBA00022692"/>
    </source>
</evidence>
<evidence type="ECO:0000256" key="1">
    <source>
        <dbReference type="ARBA" id="ARBA00004429"/>
    </source>
</evidence>
<comment type="similarity">
    <text evidence="8 9">Belongs to the TRAP transporter small permease family.</text>
</comment>
<dbReference type="GO" id="GO:0015740">
    <property type="term" value="P:C4-dicarboxylate transport"/>
    <property type="evidence" value="ECO:0007669"/>
    <property type="project" value="TreeGrafter"/>
</dbReference>
<accession>A0A934TTC3</accession>
<reference evidence="11" key="1">
    <citation type="journal article" date="2012" name="J. Microbiol. Biotechnol.">
        <title>Ramlibacter ginsenosidimutans sp. nov., with ginsenoside-converting activity.</title>
        <authorList>
            <person name="Wang L."/>
            <person name="An D.S."/>
            <person name="Kim S.G."/>
            <person name="Jin F.X."/>
            <person name="Kim S.C."/>
            <person name="Lee S.T."/>
            <person name="Im W.T."/>
        </authorList>
    </citation>
    <scope>NUCLEOTIDE SEQUENCE</scope>
    <source>
        <strain evidence="11">KACC 17527</strain>
    </source>
</reference>